<evidence type="ECO:0000313" key="1">
    <source>
        <dbReference type="EMBL" id="MDU0370067.1"/>
    </source>
</evidence>
<sequence>MDKLLHDSLRPATCPTGIPSEIINLVDTVDWTGFGTAYGEAEGSIPHYLKNLFCSDSNVANEATHQLWCSLCHQHAFISSAALPAYPILIRALINLDEKPKIEILDIMSGFASCLHRGALNKSLIEWEIKLYNLMLADRPLFKDLAEHPDKDINNFSQAILSDLNA</sequence>
<evidence type="ECO:0000313" key="2">
    <source>
        <dbReference type="Proteomes" id="UP001250698"/>
    </source>
</evidence>
<organism evidence="1 2">
    <name type="scientific">Hymenobacter endophyticus</name>
    <dbReference type="NCBI Taxonomy" id="3076335"/>
    <lineage>
        <taxon>Bacteria</taxon>
        <taxon>Pseudomonadati</taxon>
        <taxon>Bacteroidota</taxon>
        <taxon>Cytophagia</taxon>
        <taxon>Cytophagales</taxon>
        <taxon>Hymenobacteraceae</taxon>
        <taxon>Hymenobacter</taxon>
    </lineage>
</organism>
<proteinExistence type="predicted"/>
<dbReference type="EMBL" id="JAWDJT010000003">
    <property type="protein sequence ID" value="MDU0370067.1"/>
    <property type="molecule type" value="Genomic_DNA"/>
</dbReference>
<name>A0ABU3TFA9_9BACT</name>
<dbReference type="Proteomes" id="UP001250698">
    <property type="component" value="Unassembled WGS sequence"/>
</dbReference>
<protein>
    <submittedName>
        <fullName evidence="1">Uncharacterized protein</fullName>
    </submittedName>
</protein>
<gene>
    <name evidence="1" type="ORF">ROI90_06650</name>
</gene>
<comment type="caution">
    <text evidence="1">The sequence shown here is derived from an EMBL/GenBank/DDBJ whole genome shotgun (WGS) entry which is preliminary data.</text>
</comment>
<reference evidence="1 2" key="1">
    <citation type="submission" date="2023-10" db="EMBL/GenBank/DDBJ databases">
        <title>Hymenobacter endophyticus sp. nov., an isolate from the leaf tissues of wheat.</title>
        <authorList>
            <person name="Dai Y."/>
        </authorList>
    </citation>
    <scope>NUCLEOTIDE SEQUENCE [LARGE SCALE GENOMIC DNA]</scope>
    <source>
        <strain evidence="1 2">ZK17L-C2</strain>
    </source>
</reference>
<keyword evidence="2" id="KW-1185">Reference proteome</keyword>
<accession>A0ABU3TFA9</accession>
<dbReference type="RefSeq" id="WP_315997556.1">
    <property type="nucleotide sequence ID" value="NZ_JAWDJT010000003.1"/>
</dbReference>